<dbReference type="InterPro" id="IPR011009">
    <property type="entry name" value="Kinase-like_dom_sf"/>
</dbReference>
<dbReference type="Proteomes" id="UP000247409">
    <property type="component" value="Unassembled WGS sequence"/>
</dbReference>
<dbReference type="InterPro" id="IPR002575">
    <property type="entry name" value="Aminoglycoside_PTrfase"/>
</dbReference>
<protein>
    <recommendedName>
        <fullName evidence="1">Aminoglycoside phosphotransferase domain-containing protein</fullName>
    </recommendedName>
</protein>
<evidence type="ECO:0000313" key="3">
    <source>
        <dbReference type="Proteomes" id="UP000247409"/>
    </source>
</evidence>
<comment type="caution">
    <text evidence="2">The sequence shown here is derived from an EMBL/GenBank/DDBJ whole genome shotgun (WGS) entry which is preliminary data.</text>
</comment>
<organism evidence="2 3">
    <name type="scientific">Gracilariopsis chorda</name>
    <dbReference type="NCBI Taxonomy" id="448386"/>
    <lineage>
        <taxon>Eukaryota</taxon>
        <taxon>Rhodophyta</taxon>
        <taxon>Florideophyceae</taxon>
        <taxon>Rhodymeniophycidae</taxon>
        <taxon>Gracilariales</taxon>
        <taxon>Gracilariaceae</taxon>
        <taxon>Gracilariopsis</taxon>
    </lineage>
</organism>
<name>A0A2V3J0Q4_9FLOR</name>
<dbReference type="Pfam" id="PF01636">
    <property type="entry name" value="APH"/>
    <property type="match status" value="1"/>
</dbReference>
<reference evidence="2 3" key="1">
    <citation type="journal article" date="2018" name="Mol. Biol. Evol.">
        <title>Analysis of the draft genome of the red seaweed Gracilariopsis chorda provides insights into genome size evolution in Rhodophyta.</title>
        <authorList>
            <person name="Lee J."/>
            <person name="Yang E.C."/>
            <person name="Graf L."/>
            <person name="Yang J.H."/>
            <person name="Qiu H."/>
            <person name="Zel Zion U."/>
            <person name="Chan C.X."/>
            <person name="Stephens T.G."/>
            <person name="Weber A.P.M."/>
            <person name="Boo G.H."/>
            <person name="Boo S.M."/>
            <person name="Kim K.M."/>
            <person name="Shin Y."/>
            <person name="Jung M."/>
            <person name="Lee S.J."/>
            <person name="Yim H.S."/>
            <person name="Lee J.H."/>
            <person name="Bhattacharya D."/>
            <person name="Yoon H.S."/>
        </authorList>
    </citation>
    <scope>NUCLEOTIDE SEQUENCE [LARGE SCALE GENOMIC DNA]</scope>
    <source>
        <strain evidence="2 3">SKKU-2015</strain>
        <tissue evidence="2">Whole body</tissue>
    </source>
</reference>
<accession>A0A2V3J0Q4</accession>
<dbReference type="EMBL" id="NBIV01000017">
    <property type="protein sequence ID" value="PXF47981.1"/>
    <property type="molecule type" value="Genomic_DNA"/>
</dbReference>
<evidence type="ECO:0000313" key="2">
    <source>
        <dbReference type="EMBL" id="PXF47981.1"/>
    </source>
</evidence>
<proteinExistence type="predicted"/>
<dbReference type="Gene3D" id="3.90.1200.10">
    <property type="match status" value="1"/>
</dbReference>
<dbReference type="OrthoDB" id="2831558at2759"/>
<sequence>MAEENTHEELFYEKFPYEIRFLLLGKNRRKVLMTRDGGEWDLPVVEYQSKSGRNLATRCCHDMGKAFSGECEVRFAAVIELLGKWLVWSRKKKKKRAHAMLVLAECVSHEDVENLVLPHDSEWKNSSFVSSILSAYKENIPLRSLFALVAGAMAPSTERLSSFKDPRYKFGWYRKAASLLTSTAVADGAKHIGTVSQVQVSETSTVLRTESSLGYYYLKSPTHGCEETSITHKVAELLPLVCPEVLNICTSLNCFVTRGLGLPIKQTEYRVIVRKLGYLHFESLSHIEKLRSCGCPVRDLDKLSKKIDVWAEGREFTRGDPIAEQQMRELKPLLKRMCAQLASLDIPLTLIHGDVARSNSARTHTQETDALLFDWEFACISHPLFDFHRIADESKGSIMIDEYLIKWFPLEQLEEARKAYEIGVHLGYFVKVWALSDRLEESAPQLVSPLAFWARELLRDRYWALVSRIADIAGSAAGEGS</sequence>
<feature type="domain" description="Aminoglycoside phosphotransferase" evidence="1">
    <location>
        <begin position="205"/>
        <end position="392"/>
    </location>
</feature>
<evidence type="ECO:0000259" key="1">
    <source>
        <dbReference type="Pfam" id="PF01636"/>
    </source>
</evidence>
<gene>
    <name evidence="2" type="ORF">BWQ96_02172</name>
</gene>
<dbReference type="AlphaFoldDB" id="A0A2V3J0Q4"/>
<dbReference type="SUPFAM" id="SSF56112">
    <property type="entry name" value="Protein kinase-like (PK-like)"/>
    <property type="match status" value="1"/>
</dbReference>
<keyword evidence="3" id="KW-1185">Reference proteome</keyword>